<proteinExistence type="predicted"/>
<dbReference type="EMBL" id="AMZH03004119">
    <property type="protein sequence ID" value="RRT70123.1"/>
    <property type="molecule type" value="Genomic_DNA"/>
</dbReference>
<comment type="caution">
    <text evidence="1">The sequence shown here is derived from an EMBL/GenBank/DDBJ whole genome shotgun (WGS) entry which is preliminary data.</text>
</comment>
<accession>A0A427A1N8</accession>
<name>A0A427A1N8_ENSVE</name>
<evidence type="ECO:0000313" key="1">
    <source>
        <dbReference type="EMBL" id="RRT70123.1"/>
    </source>
</evidence>
<gene>
    <name evidence="1" type="ORF">B296_00007534</name>
</gene>
<dbReference type="AlphaFoldDB" id="A0A427A1N8"/>
<evidence type="ECO:0000313" key="2">
    <source>
        <dbReference type="Proteomes" id="UP000287651"/>
    </source>
</evidence>
<sequence length="102" mass="11195">MPLHAAPMRKAASSEHGSVANVVFLAVPFRMTSPYLPDSRTHPSLVSSRLVVIINTSLKHLYRYDEIDLALRSSLAPQTKDKIVLPVIDASDPDCSGSEEQH</sequence>
<reference evidence="1 2" key="1">
    <citation type="journal article" date="2014" name="Agronomy (Basel)">
        <title>A Draft Genome Sequence for Ensete ventricosum, the Drought-Tolerant Tree Against Hunger.</title>
        <authorList>
            <person name="Harrison J."/>
            <person name="Moore K.A."/>
            <person name="Paszkiewicz K."/>
            <person name="Jones T."/>
            <person name="Grant M."/>
            <person name="Ambacheew D."/>
            <person name="Muzemil S."/>
            <person name="Studholme D.J."/>
        </authorList>
    </citation>
    <scope>NUCLEOTIDE SEQUENCE [LARGE SCALE GENOMIC DNA]</scope>
</reference>
<dbReference type="Proteomes" id="UP000287651">
    <property type="component" value="Unassembled WGS sequence"/>
</dbReference>
<protein>
    <submittedName>
        <fullName evidence="1">Uncharacterized protein</fullName>
    </submittedName>
</protein>
<organism evidence="1 2">
    <name type="scientific">Ensete ventricosum</name>
    <name type="common">Abyssinian banana</name>
    <name type="synonym">Musa ensete</name>
    <dbReference type="NCBI Taxonomy" id="4639"/>
    <lineage>
        <taxon>Eukaryota</taxon>
        <taxon>Viridiplantae</taxon>
        <taxon>Streptophyta</taxon>
        <taxon>Embryophyta</taxon>
        <taxon>Tracheophyta</taxon>
        <taxon>Spermatophyta</taxon>
        <taxon>Magnoliopsida</taxon>
        <taxon>Liliopsida</taxon>
        <taxon>Zingiberales</taxon>
        <taxon>Musaceae</taxon>
        <taxon>Ensete</taxon>
    </lineage>
</organism>